<proteinExistence type="predicted"/>
<dbReference type="PANTHER" id="PTHR33964">
    <property type="entry name" value="RE45066P-RELATED"/>
    <property type="match status" value="1"/>
</dbReference>
<dbReference type="OrthoDB" id="6497115at2759"/>
<dbReference type="EMBL" id="OC879802">
    <property type="protein sequence ID" value="CAD7641412.1"/>
    <property type="molecule type" value="Genomic_DNA"/>
</dbReference>
<sequence>MIKINVFGELLVLMCISITYVWSDCTISMEAADKCGMKSMIFGNRDMNAPTNDAELDGFCAQLRKNGKCVSDFNDRCLKGNIQLAIKIALKNGEKFVDKRCNAGKDRTEFLTHMKCLSPKEKLEPFHLCSDKHLVMLSKLKEVPKGDRIASLCCITHLSQDCLRQKFKAICSEDTASYWDDSWNELVEENMQFACSNFPNLAKCDSDMDAKVWQMIKDVAATDDASILAQRHKFKSEISTAMELMEMFE</sequence>
<reference evidence="2" key="1">
    <citation type="submission" date="2020-11" db="EMBL/GenBank/DDBJ databases">
        <authorList>
            <person name="Tran Van P."/>
        </authorList>
    </citation>
    <scope>NUCLEOTIDE SEQUENCE</scope>
</reference>
<dbReference type="Proteomes" id="UP000759131">
    <property type="component" value="Unassembled WGS sequence"/>
</dbReference>
<evidence type="ECO:0000313" key="3">
    <source>
        <dbReference type="Proteomes" id="UP000759131"/>
    </source>
</evidence>
<organism evidence="2">
    <name type="scientific">Medioppia subpectinata</name>
    <dbReference type="NCBI Taxonomy" id="1979941"/>
    <lineage>
        <taxon>Eukaryota</taxon>
        <taxon>Metazoa</taxon>
        <taxon>Ecdysozoa</taxon>
        <taxon>Arthropoda</taxon>
        <taxon>Chelicerata</taxon>
        <taxon>Arachnida</taxon>
        <taxon>Acari</taxon>
        <taxon>Acariformes</taxon>
        <taxon>Sarcoptiformes</taxon>
        <taxon>Oribatida</taxon>
        <taxon>Brachypylina</taxon>
        <taxon>Oppioidea</taxon>
        <taxon>Oppiidae</taxon>
        <taxon>Medioppia</taxon>
    </lineage>
</organism>
<protein>
    <submittedName>
        <fullName evidence="2">Uncharacterized protein</fullName>
    </submittedName>
</protein>
<evidence type="ECO:0000256" key="1">
    <source>
        <dbReference type="SAM" id="SignalP"/>
    </source>
</evidence>
<name>A0A7R9LGQ3_9ACAR</name>
<keyword evidence="3" id="KW-1185">Reference proteome</keyword>
<dbReference type="AlphaFoldDB" id="A0A7R9LGQ3"/>
<accession>A0A7R9LGQ3</accession>
<feature type="signal peptide" evidence="1">
    <location>
        <begin position="1"/>
        <end position="23"/>
    </location>
</feature>
<evidence type="ECO:0000313" key="2">
    <source>
        <dbReference type="EMBL" id="CAD7641412.1"/>
    </source>
</evidence>
<dbReference type="PANTHER" id="PTHR33964:SF1">
    <property type="entry name" value="RE45066P"/>
    <property type="match status" value="1"/>
</dbReference>
<keyword evidence="1" id="KW-0732">Signal</keyword>
<feature type="chain" id="PRO_5036211193" evidence="1">
    <location>
        <begin position="24"/>
        <end position="249"/>
    </location>
</feature>
<dbReference type="EMBL" id="CAJPIZ010025227">
    <property type="protein sequence ID" value="CAG2118689.1"/>
    <property type="molecule type" value="Genomic_DNA"/>
</dbReference>
<gene>
    <name evidence="2" type="ORF">OSB1V03_LOCUS18640</name>
</gene>